<keyword evidence="2" id="KW-1185">Reference proteome</keyword>
<evidence type="ECO:0000313" key="1">
    <source>
        <dbReference type="EMBL" id="TPW26653.1"/>
    </source>
</evidence>
<dbReference type="AlphaFoldDB" id="A0A506TX62"/>
<accession>A0A506TX62</accession>
<proteinExistence type="predicted"/>
<reference evidence="1 2" key="1">
    <citation type="submission" date="2019-06" db="EMBL/GenBank/DDBJ databases">
        <authorList>
            <person name="Li M."/>
        </authorList>
    </citation>
    <scope>NUCLEOTIDE SEQUENCE [LARGE SCALE GENOMIC DNA]</scope>
    <source>
        <strain evidence="1 2">BGMRC2036</strain>
    </source>
</reference>
<dbReference type="RefSeq" id="WP_141151183.1">
    <property type="nucleotide sequence ID" value="NZ_VHLG01000025.1"/>
</dbReference>
<comment type="caution">
    <text evidence="1">The sequence shown here is derived from an EMBL/GenBank/DDBJ whole genome shotgun (WGS) entry which is preliminary data.</text>
</comment>
<dbReference type="EMBL" id="VHLG01000025">
    <property type="protein sequence ID" value="TPW26653.1"/>
    <property type="molecule type" value="Genomic_DNA"/>
</dbReference>
<sequence length="85" mass="9147">MAVLAFDTLKAANRLKEAGFDDKQAQELVSTFAEGVGENIATKHDIEKLESKIEALGQKMTIKLGSLMVAGVAFLALLDRLFPPA</sequence>
<name>A0A506TX62_9HYPH</name>
<protein>
    <submittedName>
        <fullName evidence="1">DUF1640 domain-containing protein</fullName>
    </submittedName>
</protein>
<dbReference type="OrthoDB" id="7991866at2"/>
<evidence type="ECO:0000313" key="2">
    <source>
        <dbReference type="Proteomes" id="UP000318801"/>
    </source>
</evidence>
<gene>
    <name evidence="1" type="ORF">FJU08_21950</name>
</gene>
<organism evidence="1 2">
    <name type="scientific">Martelella alba</name>
    <dbReference type="NCBI Taxonomy" id="2590451"/>
    <lineage>
        <taxon>Bacteria</taxon>
        <taxon>Pseudomonadati</taxon>
        <taxon>Pseudomonadota</taxon>
        <taxon>Alphaproteobacteria</taxon>
        <taxon>Hyphomicrobiales</taxon>
        <taxon>Aurantimonadaceae</taxon>
        <taxon>Martelella</taxon>
    </lineage>
</organism>
<dbReference type="Proteomes" id="UP000318801">
    <property type="component" value="Unassembled WGS sequence"/>
</dbReference>